<evidence type="ECO:0000256" key="7">
    <source>
        <dbReference type="SAM" id="MobiDB-lite"/>
    </source>
</evidence>
<accession>A0A076EA02</accession>
<dbReference type="InterPro" id="IPR007322">
    <property type="entry name" value="RNA_pol_bunyavir"/>
</dbReference>
<feature type="region of interest" description="Disordered" evidence="7">
    <location>
        <begin position="2191"/>
        <end position="2215"/>
    </location>
</feature>
<dbReference type="GO" id="GO:0006351">
    <property type="term" value="P:DNA-templated transcription"/>
    <property type="evidence" value="ECO:0007669"/>
    <property type="project" value="InterPro"/>
</dbReference>
<dbReference type="GO" id="GO:0039694">
    <property type="term" value="P:viral RNA genome replication"/>
    <property type="evidence" value="ECO:0007669"/>
    <property type="project" value="InterPro"/>
</dbReference>
<dbReference type="RefSeq" id="YP_010839913.1">
    <property type="nucleotide sequence ID" value="NC_078237.1"/>
</dbReference>
<feature type="compositionally biased region" description="Low complexity" evidence="7">
    <location>
        <begin position="1218"/>
        <end position="1230"/>
    </location>
</feature>
<evidence type="ECO:0000256" key="1">
    <source>
        <dbReference type="ARBA" id="ARBA00012494"/>
    </source>
</evidence>
<feature type="compositionally biased region" description="Basic and acidic residues" evidence="7">
    <location>
        <begin position="392"/>
        <end position="405"/>
    </location>
</feature>
<protein>
    <recommendedName>
        <fullName evidence="2">RNA-directed RNA polymerase L</fullName>
        <ecNumber evidence="1">2.7.7.48</ecNumber>
    </recommendedName>
    <alternativeName>
        <fullName evidence="4">Large structural protein</fullName>
    </alternativeName>
    <alternativeName>
        <fullName evidence="6">Replicase</fullName>
    </alternativeName>
    <alternativeName>
        <fullName evidence="5">Transcriptase</fullName>
    </alternativeName>
</protein>
<feature type="compositionally biased region" description="Polar residues" evidence="7">
    <location>
        <begin position="330"/>
        <end position="342"/>
    </location>
</feature>
<dbReference type="PROSITE" id="PS50525">
    <property type="entry name" value="RDRP_SSRNA_NEG_SEG"/>
    <property type="match status" value="1"/>
</dbReference>
<dbReference type="Proteomes" id="UP000679782">
    <property type="component" value="Genome"/>
</dbReference>
<feature type="domain" description="RdRp catalytic" evidence="8">
    <location>
        <begin position="2854"/>
        <end position="3067"/>
    </location>
</feature>
<feature type="compositionally biased region" description="Polar residues" evidence="7">
    <location>
        <begin position="303"/>
        <end position="320"/>
    </location>
</feature>
<reference evidence="9" key="1">
    <citation type="journal article" date="2014" name="J. Virol.">
        <title>Virome analysis of Amblyomma americanum, Dermacentor variabilis, and Ixodes scapularis ticks reveals novel highly divergent vertebrate and invertebrate viruses.</title>
        <authorList>
            <person name="Tokarz R."/>
            <person name="Williams S.H."/>
            <person name="Sameroff S."/>
            <person name="Sanchez Leon M."/>
            <person name="Jain K."/>
            <person name="Lipkin W.I."/>
        </authorList>
    </citation>
    <scope>NUCLEOTIDE SEQUENCE</scope>
    <source>
        <strain evidence="9">SBV-H-1</strain>
    </source>
</reference>
<dbReference type="InterPro" id="IPR007099">
    <property type="entry name" value="RNA-dir_pol_NSvirus"/>
</dbReference>
<dbReference type="KEGG" id="vg:80550121"/>
<evidence type="ECO:0000313" key="9">
    <source>
        <dbReference type="EMBL" id="AII01810.1"/>
    </source>
</evidence>
<dbReference type="GO" id="GO:0003968">
    <property type="term" value="F:RNA-directed RNA polymerase activity"/>
    <property type="evidence" value="ECO:0007669"/>
    <property type="project" value="UniProtKB-EC"/>
</dbReference>
<dbReference type="EC" id="2.7.7.48" evidence="1"/>
<feature type="region of interest" description="Disordered" evidence="7">
    <location>
        <begin position="3233"/>
        <end position="3263"/>
    </location>
</feature>
<feature type="compositionally biased region" description="Basic and acidic residues" evidence="7">
    <location>
        <begin position="2192"/>
        <end position="2206"/>
    </location>
</feature>
<dbReference type="GeneID" id="80550121"/>
<feature type="region of interest" description="Disordered" evidence="7">
    <location>
        <begin position="4487"/>
        <end position="4509"/>
    </location>
</feature>
<evidence type="ECO:0000313" key="10">
    <source>
        <dbReference type="Proteomes" id="UP000679782"/>
    </source>
</evidence>
<feature type="region of interest" description="Disordered" evidence="7">
    <location>
        <begin position="228"/>
        <end position="368"/>
    </location>
</feature>
<feature type="compositionally biased region" description="Basic and acidic residues" evidence="7">
    <location>
        <begin position="566"/>
        <end position="575"/>
    </location>
</feature>
<feature type="compositionally biased region" description="Basic and acidic residues" evidence="7">
    <location>
        <begin position="453"/>
        <end position="465"/>
    </location>
</feature>
<sequence length="4536" mass="509840">MAGRASQGIEVRFKGAIRGGCQGNDRAVTLGWERFTLDPEGPVGISSMQLLSWIVTGEKDPKPMTVESVITDAALQWWPEINLDCDTEVMVVADSMSDYLSRKPWEAQSVDLLTLALLCIHLDKGFELYRRKEMDECSMTSVCRDSQAKVKVMVSKDYLDNEMYQILVPVSEGSEAPSLPPVVPSFLQAAQELDEDVWEDAEEASEITDTRFAKGLQRYDSARGRALAQAVSGTGKRSATSKKKREKGRKVPATDMGFHSVPYPVRAHAEQRVTGAGPTGARPKTPKMQTFSPLDSSDFPILTESSESSYGTPDSDTASSYRDVAEYGLLSSSSDPGSQTVTPEDAESATIVTLDGVKSQSTESEGKRLTSYLLPRWARSKLGKLWSPKAKSKPDQAEGGKEAKAKKVQPRGPPLRVLYSKKSPEVQSSSDTHKGKPGGEDTSPTSKKKKKAMERAQKYEREAAEAARGQKKLRKREMRQETRDPRFYDRYIPVTGVAMLPTGIPLDLEDQAANTEHRRRLMGAGPRPSKSQLEEGPGESTSGLDFLGGRASSTPKRKKTTSLKSYFDERNGERKKASKPFIQKGMGKGGMKRGYLSQGEVYPMSHSGPPRGPPRGSPEARGPLVPVPLTPVESRTSAEPAVRSTARVEAPTTPLRQGRDQSVSEVNIIPTTGGVFGTPGPRFPAEQRVVVEGPDEEIPFGRMERHPQDDLPTSFVPRSFLIGAEQQQQIIGLVGFLEKVFSTSLWIKESRVSSLNYGETFCITDVHDVTIFSLRLDEFLVHLIGSQDSKSLRILATLGICISSKLALQSDVSLLGPLIFDGLVEERFWVYLPKPEIATCALSLLLIKLGDILEGDSCSSGADIKNLAAREMSDRVEVGVTILNRRNICSAEERPEESFTALFRLVHSDRLALLNRLLLQLDGSCLTRLDLMNPSVCGFNLCEHTIRTLIEDEARKADSEQYVQTISMDLMRLSYVVDQCMHTFELLNPGDGTRPCTLSSEAQTDLRIMTLEVIKEYFAEWSAGHEYVLVNPAMLESSIKCLAQHASRIASYREMEMTLDDYSVHKRLMTKLFKILEKIELMPMVEVCKQVKSAFDALITQLPDVVRREVKQLYNNLIFCNSYSDAWQYGMRIKGIAYEGFFSRRYNLVYCPELKKPTLGEIIKVSFPLQYSKFLTLSAKCPEVRMITPDFYIHRRSVFGPEKPQDLRTAIKKAFEESSMASATSSTPPSEDIAEESGTNEPAPSQYRIAPDDPRGQEKQFTGADPNTDLIRNLCVDAIALHGQLGKVIKESEVIAVHTTDEESPYASKAERVTSNECELIVIEVGYVTDPDQKVEIDMSKWAKAVKILQQLDISTTLIIATDVSSRSVDKWWITPANANLLKRSVGALFFHLIKHTPQDIKDRIVGGLTTLKYSLSRRAGSTIKTPVTVNDVKEYYSESKSKIEIRPTGTKLPTEIMKGIEESLVNGCAISEGGADKVIGMLKASAHNIIAQYIETENREELLDNETTKLKVLGGWLTQEYKNRTCDECFKLVSQNDLTRPGYIEELVYMINTSTEVKPCCLERINTLPCQGPLPLYLTRCPPLTSLTDFTRSHVQEVERTELDTFMGTTFPSRTPAQKKLKKTLDRLSRVVLDINGITAVKNSKGQIFLNSKFSSELSEKICVPKMVIKPNTSKSTIAKFKTLTDSIKEQLLIPELKSYSDYHKSVIQNLIDNAECQVDSQCSLHHTWVMRILESLRLTSTPSEVLLNMKDTIEKRKQNAPLNDSFRIPSKPEIICYLQSFKDRLLSSVGSIELYSLDCVLFKEVFDEAVKRLSCTPYTINLGMISNVTKLLLKLGWYQNLVLYSKICMLYLSACSEFTSSGVKVIKVPHTALNIVVKLSADKKTNSHCSLFDLDFNEVVPPFFLNRCVATIGQSMPYVLIVLLVQLVQNYKCLDALENLSCLNFNRIQDGVDQLHENFSRTVLNCYEGDYDSALDNFKSCWLTKTLHSNQSPGERLERLISSFTIGMGEILVPAMLLNSLNFNSQIQKMRFTTIMSLSLIGRPREMGEKMYSPCRRVEAFVAKLYLQLSSYSALSGIVTNPDAWKEDMFYPATTINSLSLYGMLTSGDRQLLTDIYLVHIYNKELDNFDEGSIAVLEELADRHFGWEHHVSRLVDETRDPGTSRRKVRQNHQELRLLLGVVKLDLPSANEKDQSTTEMDDSKSIRSQHSGSHRAASVVSSLRSWGRDTVYCLSETSELYPNMEQGGQLSLRQTELCTIYTPNMTKLQKDISTVLAINPSYTMGCPEILQAMTEYGKRKFPEVVIQKAKRDPRNWASIATVSESTAIVPGPLRVFDIRRTADTMKRMQGTKLKKLLKNRLSYLGGASKKEKTVKEISKDLEELLSCVDTVDPSVKEEIKKCVVEAHSLKQVTWQYAMKLPLEQTLLTIEGHNLFYWIKNLQKSVYKLWSHPEMLAITRNPIVVSILSVVKDVGQGQIPSISLEELIQMHTGMFKIWVQSLDICIGLLELDTVSMSDPIVCLKESYQQLHYAYKELLKLKKENPELSFKKQERELKQLECRLLSQHNSTISFYCNILFVACFSCPWFRSLKHQEGIMLKSILSEIGLSFNTEGMSTKYLKVLLPMMCTRQVVAYYFAGHLGDGSEGEFWMYDCLSRFCIAMFCSNTNPMSYVHTKKLSDINTNLDGVLQSTNELIALYALEGNDYDFSLTVTTLANSSQITAHKLTGRTKGERLPRSTRSKVIYEIIKLMGTSSTAILQEVVFDRILDVSHEFFATLAPKAQLGGNRDLFVQETSTKLIHAVTEVFSKTLLSQTSDDGLTNQHLKEEILSTAHSEFWHSTEQHGTVSDVESSSTEEGGYKINFYKVLSVAGDNTKWGPIHCCSYFSLMYQQLLLRHPDWKHFIMLVMLKDLNKEVEIPAASISKIMNSLLHDATFIQNTKGRTNPAQLQSELARMAKEWSWKPLVSDIILNYLVKGRLCLQCYNHMGQGIHHATSSVLTSLLAKLVEDILTSFIENELPGIRCKIVHAGSSDDYAKVITTYGVFDSAQFREYNDKWKFVMLDAKNLMSAICRLVQVKDSSKTLSSTIVAEFYSEFVFIYQKCPAPIKFTQTGLINSSVTSPVTMSQTCQVGSQQCMYNSVPQLTNLAFGIFRQQLYFNYIENFIRKYGKLVLGSVSSFARLYLPVYSNMIEAGLVVEDIEQVIASLNRVSGIAQQLPTADYDTVLPNGTKSIVDSAGETSSSDDGLTAGDSPEDRISRSRKHKKVTLPKDVEDLAEKIKVQLLAQYNNNYIGDCDKFSRQCYSGQLCRHLGQTGFSEMIGNFVTCQPLSIRSRCLAPVADSRFDVAIINGQTYSLSLITQVMTDILNTVIFSYYKKPQTLNLSRKLKASYNREESSFFEDPFIQVKPNSLDREMKNLREAREDIKSITASEDTANNFPEFIADQLVKLNNMTEDYMGESERLMQAITSRSIIWGLAGGLKELSIPIYSIFFKAYFFIDHTGICTANRWVISRNEGHLDSSGKQLANKLRTKFSHWIDQVFDCVLHSEVLSSCPVLDDKARACKFVQVVQTTELGETNLNYIALDGKLCSKYANELTDLVLQFSDHNRLKVKVLESSQEIQVLPADMVHISKVRLFSRGAAARELNNPAVVIAYRLCPEAVYRLKPRGINYSTLEQDGSYIEDLHPAIKSEILKIISMHSSGEAFNLEIAVEKIKTITTLCRLSSSSRFNITSFYAIRPTVSQDETNISEIISYGIQEGKQVRIQQQTIDYSTYSERYYIILEAISMINHLPYEDEIKSRLMQNFLTWVPSVEGMLSTTSCGFRDFYDSLIALFGSTTLADTLDMEQHAARKYIDKRSCSFLSLFALNPQALQSLVPYTGGRIVFETRGDQLTCGNFTMSSADGNAIGVFRGGKLYIHIDKESPILVTEMVRRILIWITNQEHKELDFHSFEQFLKLLPTCRRGVIVNHEDDGSLLLLSPGSERPMTVSPSKGFRKGAAYIRLKPNILNYPIEKRQTHQPINCAWMPDKLVLYYSLVVQEMHPSGSIIKSLEILRSAGLNSEYQLLRQENEQSTRRVVVATVPLHRDINLRSAALLHLFLNHLSGLKAHSLGIPAQEAVLHKLVTQTSIDQLHSLLRRMKLQDTKSIELITDTQLRPETQGYACTPEPAIRERLNAILKDYRSATDWVAIQKIIDFFNMDNSIVINDDLELRGNVNWKVVSTSLSVIDPYTQFGHLSYSLISLVSLRCTPLLCRLALVEDNVSELREVAGDIRQILQFESLKDTDLHCLMVAACIFNRGLIRGKHGVLTNNEILRSILPLRVRGPRNCMIEISTCQGVHYLKIILTPIRSSTENKQERKQEIQVNIKAIASLLFKNKPSTTFKKICSGHYDNQIIGKVTYELMLIPLAVETDFHRLCDFLLPKYTRMLGKALACYLLSLLLDAPLEDAQCISLLKQYHSLSKGVIYPKKLPIAGSEGSSEEIDLLDLLGDDEEPNDGERDPADQAPQPYVTGSALREALKAIDFVKKFDEIHEGED</sequence>
<evidence type="ECO:0000256" key="6">
    <source>
        <dbReference type="ARBA" id="ARBA00031012"/>
    </source>
</evidence>
<feature type="compositionally biased region" description="Basic residues" evidence="7">
    <location>
        <begin position="239"/>
        <end position="250"/>
    </location>
</feature>
<feature type="region of interest" description="Disordered" evidence="7">
    <location>
        <begin position="1218"/>
        <end position="1265"/>
    </location>
</feature>
<feature type="compositionally biased region" description="Basic and acidic residues" evidence="7">
    <location>
        <begin position="478"/>
        <end position="489"/>
    </location>
</feature>
<feature type="region of interest" description="Disordered" evidence="7">
    <location>
        <begin position="511"/>
        <end position="664"/>
    </location>
</feature>
<evidence type="ECO:0000256" key="4">
    <source>
        <dbReference type="ARBA" id="ARBA00030285"/>
    </source>
</evidence>
<evidence type="ECO:0000256" key="2">
    <source>
        <dbReference type="ARBA" id="ARBA00018602"/>
    </source>
</evidence>
<name>A0A076EA02_9VIRU</name>
<evidence type="ECO:0000256" key="3">
    <source>
        <dbReference type="ARBA" id="ARBA00022679"/>
    </source>
</evidence>
<keyword evidence="3" id="KW-0808">Transferase</keyword>
<dbReference type="Pfam" id="PF04196">
    <property type="entry name" value="Bunya_RdRp"/>
    <property type="match status" value="1"/>
</dbReference>
<evidence type="ECO:0000256" key="5">
    <source>
        <dbReference type="ARBA" id="ARBA00030436"/>
    </source>
</evidence>
<dbReference type="EMBL" id="KJ746877">
    <property type="protein sequence ID" value="AII01810.1"/>
    <property type="molecule type" value="Viral_cRNA"/>
</dbReference>
<feature type="compositionally biased region" description="Polar residues" evidence="7">
    <location>
        <begin position="3233"/>
        <end position="3245"/>
    </location>
</feature>
<proteinExistence type="predicted"/>
<keyword evidence="10" id="KW-1185">Reference proteome</keyword>
<evidence type="ECO:0000259" key="8">
    <source>
        <dbReference type="PROSITE" id="PS50525"/>
    </source>
</evidence>
<feature type="region of interest" description="Disordered" evidence="7">
    <location>
        <begin position="384"/>
        <end position="490"/>
    </location>
</feature>
<organism evidence="9 10">
    <name type="scientific">South Bay virus</name>
    <dbReference type="NCBI Taxonomy" id="1526514"/>
    <lineage>
        <taxon>Viruses</taxon>
        <taxon>Riboviria</taxon>
        <taxon>Orthornavirae</taxon>
        <taxon>Negarnaviricota</taxon>
        <taxon>Polyploviricotina</taxon>
        <taxon>Bunyaviricetes</taxon>
        <taxon>Hareavirales</taxon>
        <taxon>Nairoviridae</taxon>
        <taxon>Sabavirus</taxon>
        <taxon>Sabavirus americanum</taxon>
    </lineage>
</organism>